<dbReference type="EMBL" id="JAPDOD010000015">
    <property type="protein sequence ID" value="MDA0161985.1"/>
    <property type="molecule type" value="Genomic_DNA"/>
</dbReference>
<evidence type="ECO:0000259" key="3">
    <source>
        <dbReference type="Pfam" id="PF00460"/>
    </source>
</evidence>
<keyword evidence="7" id="KW-1185">Reference proteome</keyword>
<dbReference type="InterPro" id="IPR053967">
    <property type="entry name" value="LlgE_F_G-like_D1"/>
</dbReference>
<dbReference type="InterPro" id="IPR001444">
    <property type="entry name" value="Flag_bb_rod_N"/>
</dbReference>
<evidence type="ECO:0000256" key="2">
    <source>
        <dbReference type="RuleBase" id="RU362116"/>
    </source>
</evidence>
<comment type="similarity">
    <text evidence="1 2">Belongs to the flagella basal body rod proteins family.</text>
</comment>
<evidence type="ECO:0000313" key="7">
    <source>
        <dbReference type="Proteomes" id="UP001149140"/>
    </source>
</evidence>
<dbReference type="PANTHER" id="PTHR30435:SF19">
    <property type="entry name" value="FLAGELLAR BASAL-BODY ROD PROTEIN FLGG"/>
    <property type="match status" value="1"/>
</dbReference>
<dbReference type="RefSeq" id="WP_270041220.1">
    <property type="nucleotide sequence ID" value="NZ_JAPDOD010000015.1"/>
</dbReference>
<dbReference type="InterPro" id="IPR010930">
    <property type="entry name" value="Flg_bb/hook_C_dom"/>
</dbReference>
<keyword evidence="6" id="KW-0969">Cilium</keyword>
<feature type="domain" description="Flagellar hook protein FlgE/F/G-like D1" evidence="5">
    <location>
        <begin position="89"/>
        <end position="152"/>
    </location>
</feature>
<comment type="caution">
    <text evidence="6">The sequence shown here is derived from an EMBL/GenBank/DDBJ whole genome shotgun (WGS) entry which is preliminary data.</text>
</comment>
<feature type="domain" description="Flagellar basal-body/hook protein C-terminal" evidence="4">
    <location>
        <begin position="200"/>
        <end position="243"/>
    </location>
</feature>
<evidence type="ECO:0000259" key="5">
    <source>
        <dbReference type="Pfam" id="PF22692"/>
    </source>
</evidence>
<dbReference type="Pfam" id="PF00460">
    <property type="entry name" value="Flg_bb_rod"/>
    <property type="match status" value="1"/>
</dbReference>
<proteinExistence type="inferred from homology"/>
<keyword evidence="2" id="KW-0975">Bacterial flagellum</keyword>
<evidence type="ECO:0000313" key="6">
    <source>
        <dbReference type="EMBL" id="MDA0161985.1"/>
    </source>
</evidence>
<keyword evidence="6" id="KW-0282">Flagellum</keyword>
<dbReference type="SUPFAM" id="SSF117143">
    <property type="entry name" value="Flagellar hook protein flgE"/>
    <property type="match status" value="1"/>
</dbReference>
<dbReference type="AlphaFoldDB" id="A0A9X3S0F3"/>
<organism evidence="6 7">
    <name type="scientific">Solirubrobacter ginsenosidimutans</name>
    <dbReference type="NCBI Taxonomy" id="490573"/>
    <lineage>
        <taxon>Bacteria</taxon>
        <taxon>Bacillati</taxon>
        <taxon>Actinomycetota</taxon>
        <taxon>Thermoleophilia</taxon>
        <taxon>Solirubrobacterales</taxon>
        <taxon>Solirubrobacteraceae</taxon>
        <taxon>Solirubrobacter</taxon>
    </lineage>
</organism>
<dbReference type="Pfam" id="PF22692">
    <property type="entry name" value="LlgE_F_G_D1"/>
    <property type="match status" value="1"/>
</dbReference>
<reference evidence="6" key="1">
    <citation type="submission" date="2022-10" db="EMBL/GenBank/DDBJ databases">
        <title>The WGS of Solirubrobacter ginsenosidimutans DSM 21036.</title>
        <authorList>
            <person name="Jiang Z."/>
        </authorList>
    </citation>
    <scope>NUCLEOTIDE SEQUENCE</scope>
    <source>
        <strain evidence="6">DSM 21036</strain>
    </source>
</reference>
<evidence type="ECO:0000259" key="4">
    <source>
        <dbReference type="Pfam" id="PF06429"/>
    </source>
</evidence>
<protein>
    <submittedName>
        <fullName evidence="6">Flagellar hook-basal body complex protein</fullName>
    </submittedName>
</protein>
<dbReference type="InterPro" id="IPR020013">
    <property type="entry name" value="Flagellar_FlgE/F/G"/>
</dbReference>
<dbReference type="PANTHER" id="PTHR30435">
    <property type="entry name" value="FLAGELLAR PROTEIN"/>
    <property type="match status" value="1"/>
</dbReference>
<dbReference type="Proteomes" id="UP001149140">
    <property type="component" value="Unassembled WGS sequence"/>
</dbReference>
<dbReference type="NCBIfam" id="TIGR03506">
    <property type="entry name" value="FlgEFG_subfam"/>
    <property type="match status" value="2"/>
</dbReference>
<feature type="domain" description="Flagellar basal body rod protein N-terminal" evidence="3">
    <location>
        <begin position="5"/>
        <end position="35"/>
    </location>
</feature>
<dbReference type="InterPro" id="IPR037925">
    <property type="entry name" value="FlgE/F/G-like"/>
</dbReference>
<accession>A0A9X3S0F3</accession>
<keyword evidence="6" id="KW-0966">Cell projection</keyword>
<name>A0A9X3S0F3_9ACTN</name>
<sequence length="247" mass="25632">MLEGLRTAAAGMQAQQQKLDAVSNDLANANTDGYKRLRTGFSDLLYERGGRPTTSANAQLGSGSRLVNNGRTFQQGNLRETGEPLNVGIEGEGFIKIKLTDGRQALTRDGDLHVDGMGRLVTNSGAFVQPQITIPKGVGASQISIAQDGTVLAAGQNVGKIALASVRSPANLESVGGTNAFVPTAKSGAAIAAPAATVLKQGSVEASNTDVASSMTDMIEAQRAYQLTSKAIQTADQMMEIANGVKR</sequence>
<dbReference type="GO" id="GO:0009425">
    <property type="term" value="C:bacterial-type flagellum basal body"/>
    <property type="evidence" value="ECO:0007669"/>
    <property type="project" value="UniProtKB-SubCell"/>
</dbReference>
<dbReference type="GO" id="GO:0071978">
    <property type="term" value="P:bacterial-type flagellum-dependent swarming motility"/>
    <property type="evidence" value="ECO:0007669"/>
    <property type="project" value="TreeGrafter"/>
</dbReference>
<evidence type="ECO:0000256" key="1">
    <source>
        <dbReference type="ARBA" id="ARBA00009677"/>
    </source>
</evidence>
<dbReference type="Pfam" id="PF06429">
    <property type="entry name" value="Flg_bbr_C"/>
    <property type="match status" value="1"/>
</dbReference>
<gene>
    <name evidence="6" type="ORF">OM076_17050</name>
</gene>
<comment type="subcellular location">
    <subcellularLocation>
        <location evidence="2">Bacterial flagellum basal body</location>
    </subcellularLocation>
</comment>